<evidence type="ECO:0000313" key="2">
    <source>
        <dbReference type="Proteomes" id="UP000053424"/>
    </source>
</evidence>
<name>A0A0C2YDR6_HEBCY</name>
<keyword evidence="2" id="KW-1185">Reference proteome</keyword>
<organism evidence="1 2">
    <name type="scientific">Hebeloma cylindrosporum</name>
    <dbReference type="NCBI Taxonomy" id="76867"/>
    <lineage>
        <taxon>Eukaryota</taxon>
        <taxon>Fungi</taxon>
        <taxon>Dikarya</taxon>
        <taxon>Basidiomycota</taxon>
        <taxon>Agaricomycotina</taxon>
        <taxon>Agaricomycetes</taxon>
        <taxon>Agaricomycetidae</taxon>
        <taxon>Agaricales</taxon>
        <taxon>Agaricineae</taxon>
        <taxon>Hymenogastraceae</taxon>
        <taxon>Hebeloma</taxon>
    </lineage>
</organism>
<reference evidence="1 2" key="1">
    <citation type="submission" date="2014-04" db="EMBL/GenBank/DDBJ databases">
        <authorList>
            <consortium name="DOE Joint Genome Institute"/>
            <person name="Kuo A."/>
            <person name="Gay G."/>
            <person name="Dore J."/>
            <person name="Kohler A."/>
            <person name="Nagy L.G."/>
            <person name="Floudas D."/>
            <person name="Copeland A."/>
            <person name="Barry K.W."/>
            <person name="Cichocki N."/>
            <person name="Veneault-Fourrey C."/>
            <person name="LaButti K."/>
            <person name="Lindquist E.A."/>
            <person name="Lipzen A."/>
            <person name="Lundell T."/>
            <person name="Morin E."/>
            <person name="Murat C."/>
            <person name="Sun H."/>
            <person name="Tunlid A."/>
            <person name="Henrissat B."/>
            <person name="Grigoriev I.V."/>
            <person name="Hibbett D.S."/>
            <person name="Martin F."/>
            <person name="Nordberg H.P."/>
            <person name="Cantor M.N."/>
            <person name="Hua S.X."/>
        </authorList>
    </citation>
    <scope>NUCLEOTIDE SEQUENCE [LARGE SCALE GENOMIC DNA]</scope>
    <source>
        <strain evidence="2">h7</strain>
    </source>
</reference>
<dbReference type="Proteomes" id="UP000053424">
    <property type="component" value="Unassembled WGS sequence"/>
</dbReference>
<evidence type="ECO:0000313" key="1">
    <source>
        <dbReference type="EMBL" id="KIM47938.1"/>
    </source>
</evidence>
<dbReference type="HOGENOM" id="CLU_2469343_0_0_1"/>
<accession>A0A0C2YDR6</accession>
<reference evidence="2" key="2">
    <citation type="submission" date="2015-01" db="EMBL/GenBank/DDBJ databases">
        <title>Evolutionary Origins and Diversification of the Mycorrhizal Mutualists.</title>
        <authorList>
            <consortium name="DOE Joint Genome Institute"/>
            <consortium name="Mycorrhizal Genomics Consortium"/>
            <person name="Kohler A."/>
            <person name="Kuo A."/>
            <person name="Nagy L.G."/>
            <person name="Floudas D."/>
            <person name="Copeland A."/>
            <person name="Barry K.W."/>
            <person name="Cichocki N."/>
            <person name="Veneault-Fourrey C."/>
            <person name="LaButti K."/>
            <person name="Lindquist E.A."/>
            <person name="Lipzen A."/>
            <person name="Lundell T."/>
            <person name="Morin E."/>
            <person name="Murat C."/>
            <person name="Riley R."/>
            <person name="Ohm R."/>
            <person name="Sun H."/>
            <person name="Tunlid A."/>
            <person name="Henrissat B."/>
            <person name="Grigoriev I.V."/>
            <person name="Hibbett D.S."/>
            <person name="Martin F."/>
        </authorList>
    </citation>
    <scope>NUCLEOTIDE SEQUENCE [LARGE SCALE GENOMIC DNA]</scope>
    <source>
        <strain evidence="2">h7</strain>
    </source>
</reference>
<proteinExistence type="predicted"/>
<dbReference type="EMBL" id="KN831769">
    <property type="protein sequence ID" value="KIM47938.1"/>
    <property type="molecule type" value="Genomic_DNA"/>
</dbReference>
<sequence length="88" mass="10192">MTVCHQDHFRVVVPLAPFEVPLAKTGASSLNKTKDVRPLGRAIVKVDQRNVRALLLRFWPFYQIPLLQDLLNAENFLDILHFLRIIED</sequence>
<gene>
    <name evidence="1" type="ORF">M413DRAFT_215772</name>
</gene>
<protein>
    <submittedName>
        <fullName evidence="1">Uncharacterized protein</fullName>
    </submittedName>
</protein>
<dbReference type="AlphaFoldDB" id="A0A0C2YDR6"/>